<keyword evidence="4" id="KW-1185">Reference proteome</keyword>
<dbReference type="AlphaFoldDB" id="A0AAD3H6T4"/>
<feature type="region of interest" description="Disordered" evidence="1">
    <location>
        <begin position="264"/>
        <end position="289"/>
    </location>
</feature>
<evidence type="ECO:0000313" key="4">
    <source>
        <dbReference type="Proteomes" id="UP001054902"/>
    </source>
</evidence>
<dbReference type="EMBL" id="BLLK01000045">
    <property type="protein sequence ID" value="GFH52054.1"/>
    <property type="molecule type" value="Genomic_DNA"/>
</dbReference>
<evidence type="ECO:0000256" key="1">
    <source>
        <dbReference type="SAM" id="MobiDB-lite"/>
    </source>
</evidence>
<proteinExistence type="predicted"/>
<sequence>MKSDTMKKMKHRVSLKSHKIPFVGFLSEQFQDLNPFLKSMIIFTVVLWKVYIGYIIFYGVSPLQNFSNSPEIPTVQNIALNAIHAPHTSLDKVSKPIQTAGLVPVHTPENPIRVLHIVTALAEYNNGSRGTERGEDRLQKVFIPVLKNSVESMIAPPYNYEVDVYLVLGWDLKPERRKLIEDALPEGVGLQVWSNATPLGYDKPMTDVKLKPVTRGLARQHRYVIKDKLMYYDLFSVFEDDMRITGGHIHHFLEVSRELERLTEEAPDELPPEHDYPKDKGSISRQLSKKQLKRMMPGLIRTEILLDESKYPSQRELDPIPIDLEFDMEDGSTRELMFDTKPCCHVPPGLGKMPPNPSGDKAMIWETAVKGTVVKKIPKGGTNFLDWVMLQPGPKNVKPTSNVAGFWSGNLGLYGDMEKPGGGDPRLIAQQGGWLATREQLIEMHLHQCPGGFFPPFENPLYNQDGLTLNNVEFWSGGFSIFSGTKAGCNMQRSSQLSIAKNK</sequence>
<comment type="caution">
    <text evidence="3">The sequence shown here is derived from an EMBL/GenBank/DDBJ whole genome shotgun (WGS) entry which is preliminary data.</text>
</comment>
<evidence type="ECO:0000313" key="3">
    <source>
        <dbReference type="EMBL" id="GFH52054.1"/>
    </source>
</evidence>
<organism evidence="3 4">
    <name type="scientific">Chaetoceros tenuissimus</name>
    <dbReference type="NCBI Taxonomy" id="426638"/>
    <lineage>
        <taxon>Eukaryota</taxon>
        <taxon>Sar</taxon>
        <taxon>Stramenopiles</taxon>
        <taxon>Ochrophyta</taxon>
        <taxon>Bacillariophyta</taxon>
        <taxon>Coscinodiscophyceae</taxon>
        <taxon>Chaetocerotophycidae</taxon>
        <taxon>Chaetocerotales</taxon>
        <taxon>Chaetocerotaceae</taxon>
        <taxon>Chaetoceros</taxon>
    </lineage>
</organism>
<gene>
    <name evidence="3" type="ORF">CTEN210_08530</name>
</gene>
<accession>A0AAD3H6T4</accession>
<keyword evidence="2" id="KW-0472">Membrane</keyword>
<keyword evidence="2" id="KW-1133">Transmembrane helix</keyword>
<name>A0AAD3H6T4_9STRA</name>
<dbReference type="Proteomes" id="UP001054902">
    <property type="component" value="Unassembled WGS sequence"/>
</dbReference>
<keyword evidence="2" id="KW-0812">Transmembrane</keyword>
<feature type="compositionally biased region" description="Basic and acidic residues" evidence="1">
    <location>
        <begin position="271"/>
        <end position="282"/>
    </location>
</feature>
<evidence type="ECO:0000256" key="2">
    <source>
        <dbReference type="SAM" id="Phobius"/>
    </source>
</evidence>
<protein>
    <submittedName>
        <fullName evidence="3">Uncharacterized protein</fullName>
    </submittedName>
</protein>
<feature type="transmembrane region" description="Helical" evidence="2">
    <location>
        <begin position="40"/>
        <end position="60"/>
    </location>
</feature>
<reference evidence="3 4" key="1">
    <citation type="journal article" date="2021" name="Sci. Rep.">
        <title>The genome of the diatom Chaetoceros tenuissimus carries an ancient integrated fragment of an extant virus.</title>
        <authorList>
            <person name="Hongo Y."/>
            <person name="Kimura K."/>
            <person name="Takaki Y."/>
            <person name="Yoshida Y."/>
            <person name="Baba S."/>
            <person name="Kobayashi G."/>
            <person name="Nagasaki K."/>
            <person name="Hano T."/>
            <person name="Tomaru Y."/>
        </authorList>
    </citation>
    <scope>NUCLEOTIDE SEQUENCE [LARGE SCALE GENOMIC DNA]</scope>
    <source>
        <strain evidence="3 4">NIES-3715</strain>
    </source>
</reference>